<dbReference type="AlphaFoldDB" id="A0AAD7KUS4"/>
<keyword evidence="6" id="KW-1185">Reference proteome</keyword>
<dbReference type="SUPFAM" id="SSF54403">
    <property type="entry name" value="Cystatin/monellin"/>
    <property type="match status" value="2"/>
</dbReference>
<dbReference type="Gene3D" id="3.10.450.10">
    <property type="match status" value="2"/>
</dbReference>
<dbReference type="InterPro" id="IPR046350">
    <property type="entry name" value="Cystatin_sf"/>
</dbReference>
<dbReference type="SMART" id="SM00043">
    <property type="entry name" value="CY"/>
    <property type="match status" value="2"/>
</dbReference>
<feature type="chain" id="PRO_5041909634" evidence="3">
    <location>
        <begin position="22"/>
        <end position="206"/>
    </location>
</feature>
<protein>
    <submittedName>
        <fullName evidence="5">Cysteine proteinase inhibitor</fullName>
    </submittedName>
</protein>
<evidence type="ECO:0000313" key="6">
    <source>
        <dbReference type="Proteomes" id="UP001163823"/>
    </source>
</evidence>
<keyword evidence="2" id="KW-0789">Thiol protease inhibitor</keyword>
<keyword evidence="3" id="KW-0732">Signal</keyword>
<gene>
    <name evidence="5" type="ORF">O6P43_031324</name>
</gene>
<keyword evidence="1" id="KW-0646">Protease inhibitor</keyword>
<name>A0AAD7KUS4_QUISA</name>
<dbReference type="Pfam" id="PF16845">
    <property type="entry name" value="SQAPI"/>
    <property type="match status" value="2"/>
</dbReference>
<sequence length="206" mass="23036">MRPQYLLLVLSVLLLPLCTVAVDRRGLFVGGWTPIKDPNDPHVVDIALYAVTEYNKESNATLKFESVIKGETQVLDGINYRLDVTVIGGSETKDYEAVVYEKPSGLNLTSFKPLSILPGGWKPIENPKDPHVVEIAQFAVSEYDNESNATLKFERVIQGETQVVDGINYRLDVAVIDGSETEDYEAVVYEIPWEGYMNLTSFTPLY</sequence>
<feature type="domain" description="Cystatin" evidence="4">
    <location>
        <begin position="27"/>
        <end position="114"/>
    </location>
</feature>
<evidence type="ECO:0000256" key="1">
    <source>
        <dbReference type="ARBA" id="ARBA00022690"/>
    </source>
</evidence>
<comment type="caution">
    <text evidence="5">The sequence shown here is derived from an EMBL/GenBank/DDBJ whole genome shotgun (WGS) entry which is preliminary data.</text>
</comment>
<dbReference type="KEGG" id="qsa:O6P43_031324"/>
<evidence type="ECO:0000256" key="3">
    <source>
        <dbReference type="SAM" id="SignalP"/>
    </source>
</evidence>
<evidence type="ECO:0000313" key="5">
    <source>
        <dbReference type="EMBL" id="KAJ7946383.1"/>
    </source>
</evidence>
<dbReference type="EMBL" id="JARAOO010000013">
    <property type="protein sequence ID" value="KAJ7946383.1"/>
    <property type="molecule type" value="Genomic_DNA"/>
</dbReference>
<dbReference type="CDD" id="cd00042">
    <property type="entry name" value="CY"/>
    <property type="match status" value="2"/>
</dbReference>
<feature type="signal peptide" evidence="3">
    <location>
        <begin position="1"/>
        <end position="21"/>
    </location>
</feature>
<feature type="domain" description="Cystatin" evidence="4">
    <location>
        <begin position="116"/>
        <end position="205"/>
    </location>
</feature>
<dbReference type="Proteomes" id="UP001163823">
    <property type="component" value="Chromosome 13"/>
</dbReference>
<dbReference type="PANTHER" id="PTHR47364:SF2">
    <property type="entry name" value="CYSTEINE PROTEINASE INHIBITOR 5"/>
    <property type="match status" value="1"/>
</dbReference>
<evidence type="ECO:0000259" key="4">
    <source>
        <dbReference type="SMART" id="SM00043"/>
    </source>
</evidence>
<reference evidence="5" key="1">
    <citation type="journal article" date="2023" name="Science">
        <title>Elucidation of the pathway for biosynthesis of saponin adjuvants from the soapbark tree.</title>
        <authorList>
            <person name="Reed J."/>
            <person name="Orme A."/>
            <person name="El-Demerdash A."/>
            <person name="Owen C."/>
            <person name="Martin L.B.B."/>
            <person name="Misra R.C."/>
            <person name="Kikuchi S."/>
            <person name="Rejzek M."/>
            <person name="Martin A.C."/>
            <person name="Harkess A."/>
            <person name="Leebens-Mack J."/>
            <person name="Louveau T."/>
            <person name="Stephenson M.J."/>
            <person name="Osbourn A."/>
        </authorList>
    </citation>
    <scope>NUCLEOTIDE SEQUENCE</scope>
    <source>
        <strain evidence="5">S10</strain>
    </source>
</reference>
<organism evidence="5 6">
    <name type="scientific">Quillaja saponaria</name>
    <name type="common">Soap bark tree</name>
    <dbReference type="NCBI Taxonomy" id="32244"/>
    <lineage>
        <taxon>Eukaryota</taxon>
        <taxon>Viridiplantae</taxon>
        <taxon>Streptophyta</taxon>
        <taxon>Embryophyta</taxon>
        <taxon>Tracheophyta</taxon>
        <taxon>Spermatophyta</taxon>
        <taxon>Magnoliopsida</taxon>
        <taxon>eudicotyledons</taxon>
        <taxon>Gunneridae</taxon>
        <taxon>Pentapetalae</taxon>
        <taxon>rosids</taxon>
        <taxon>fabids</taxon>
        <taxon>Fabales</taxon>
        <taxon>Quillajaceae</taxon>
        <taxon>Quillaja</taxon>
    </lineage>
</organism>
<proteinExistence type="predicted"/>
<evidence type="ECO:0000256" key="2">
    <source>
        <dbReference type="ARBA" id="ARBA00022704"/>
    </source>
</evidence>
<dbReference type="PANTHER" id="PTHR47364">
    <property type="entry name" value="CYSTEINE PROTEINASE INHIBITOR 5"/>
    <property type="match status" value="1"/>
</dbReference>
<dbReference type="GO" id="GO:0004869">
    <property type="term" value="F:cysteine-type endopeptidase inhibitor activity"/>
    <property type="evidence" value="ECO:0007669"/>
    <property type="project" value="UniProtKB-KW"/>
</dbReference>
<dbReference type="InterPro" id="IPR000010">
    <property type="entry name" value="Cystatin_dom"/>
</dbReference>
<accession>A0AAD7KUS4</accession>